<name>A0A453SU23_AEGTS</name>
<reference evidence="2" key="2">
    <citation type="journal article" date="2017" name="Nat. Plants">
        <title>The Aegilops tauschii genome reveals multiple impacts of transposons.</title>
        <authorList>
            <person name="Zhao G."/>
            <person name="Zou C."/>
            <person name="Li K."/>
            <person name="Wang K."/>
            <person name="Li T."/>
            <person name="Gao L."/>
            <person name="Zhang X."/>
            <person name="Wang H."/>
            <person name="Yang Z."/>
            <person name="Liu X."/>
            <person name="Jiang W."/>
            <person name="Mao L."/>
            <person name="Kong X."/>
            <person name="Jiao Y."/>
            <person name="Jia J."/>
        </authorList>
    </citation>
    <scope>NUCLEOTIDE SEQUENCE [LARGE SCALE GENOMIC DNA]</scope>
    <source>
        <strain evidence="2">cv. AL8/78</strain>
    </source>
</reference>
<keyword evidence="2" id="KW-1185">Reference proteome</keyword>
<accession>A0A453SU23</accession>
<dbReference type="Pfam" id="PF12023">
    <property type="entry name" value="DUF3511"/>
    <property type="match status" value="1"/>
</dbReference>
<reference evidence="1" key="4">
    <citation type="submission" date="2019-03" db="UniProtKB">
        <authorList>
            <consortium name="EnsemblPlants"/>
        </authorList>
    </citation>
    <scope>IDENTIFICATION</scope>
</reference>
<dbReference type="PANTHER" id="PTHR33193:SF7">
    <property type="entry name" value="OS06G0686600 PROTEIN"/>
    <property type="match status" value="1"/>
</dbReference>
<evidence type="ECO:0000313" key="1">
    <source>
        <dbReference type="EnsemblPlants" id="AET7Gv21074700.1"/>
    </source>
</evidence>
<evidence type="ECO:0000313" key="2">
    <source>
        <dbReference type="Proteomes" id="UP000015105"/>
    </source>
</evidence>
<dbReference type="PANTHER" id="PTHR33193">
    <property type="entry name" value="DOMAIN PROTEIN, PUTATIVE (DUF3511)-RELATED"/>
    <property type="match status" value="1"/>
</dbReference>
<reference evidence="2" key="1">
    <citation type="journal article" date="2014" name="Science">
        <title>Ancient hybridizations among the ancestral genomes of bread wheat.</title>
        <authorList>
            <consortium name="International Wheat Genome Sequencing Consortium,"/>
            <person name="Marcussen T."/>
            <person name="Sandve S.R."/>
            <person name="Heier L."/>
            <person name="Spannagl M."/>
            <person name="Pfeifer M."/>
            <person name="Jakobsen K.S."/>
            <person name="Wulff B.B."/>
            <person name="Steuernagel B."/>
            <person name="Mayer K.F."/>
            <person name="Olsen O.A."/>
        </authorList>
    </citation>
    <scope>NUCLEOTIDE SEQUENCE [LARGE SCALE GENOMIC DNA]</scope>
    <source>
        <strain evidence="2">cv. AL8/78</strain>
    </source>
</reference>
<dbReference type="Gramene" id="AET7Gv21074700.1">
    <property type="protein sequence ID" value="AET7Gv21074700.1"/>
    <property type="gene ID" value="AET7Gv21074700"/>
</dbReference>
<dbReference type="AlphaFoldDB" id="A0A453SU23"/>
<reference evidence="1" key="3">
    <citation type="journal article" date="2017" name="Nature">
        <title>Genome sequence of the progenitor of the wheat D genome Aegilops tauschii.</title>
        <authorList>
            <person name="Luo M.C."/>
            <person name="Gu Y.Q."/>
            <person name="Puiu D."/>
            <person name="Wang H."/>
            <person name="Twardziok S.O."/>
            <person name="Deal K.R."/>
            <person name="Huo N."/>
            <person name="Zhu T."/>
            <person name="Wang L."/>
            <person name="Wang Y."/>
            <person name="McGuire P.E."/>
            <person name="Liu S."/>
            <person name="Long H."/>
            <person name="Ramasamy R.K."/>
            <person name="Rodriguez J.C."/>
            <person name="Van S.L."/>
            <person name="Yuan L."/>
            <person name="Wang Z."/>
            <person name="Xia Z."/>
            <person name="Xiao L."/>
            <person name="Anderson O.D."/>
            <person name="Ouyang S."/>
            <person name="Liang Y."/>
            <person name="Zimin A.V."/>
            <person name="Pertea G."/>
            <person name="Qi P."/>
            <person name="Bennetzen J.L."/>
            <person name="Dai X."/>
            <person name="Dawson M.W."/>
            <person name="Muller H.G."/>
            <person name="Kugler K."/>
            <person name="Rivarola-Duarte L."/>
            <person name="Spannagl M."/>
            <person name="Mayer K.F.X."/>
            <person name="Lu F.H."/>
            <person name="Bevan M.W."/>
            <person name="Leroy P."/>
            <person name="Li P."/>
            <person name="You F.M."/>
            <person name="Sun Q."/>
            <person name="Liu Z."/>
            <person name="Lyons E."/>
            <person name="Wicker T."/>
            <person name="Salzberg S.L."/>
            <person name="Devos K.M."/>
            <person name="Dvorak J."/>
        </authorList>
    </citation>
    <scope>NUCLEOTIDE SEQUENCE [LARGE SCALE GENOMIC DNA]</scope>
    <source>
        <strain evidence="1">cv. AL8/78</strain>
    </source>
</reference>
<organism evidence="1 2">
    <name type="scientific">Aegilops tauschii subsp. strangulata</name>
    <name type="common">Goatgrass</name>
    <dbReference type="NCBI Taxonomy" id="200361"/>
    <lineage>
        <taxon>Eukaryota</taxon>
        <taxon>Viridiplantae</taxon>
        <taxon>Streptophyta</taxon>
        <taxon>Embryophyta</taxon>
        <taxon>Tracheophyta</taxon>
        <taxon>Spermatophyta</taxon>
        <taxon>Magnoliopsida</taxon>
        <taxon>Liliopsida</taxon>
        <taxon>Poales</taxon>
        <taxon>Poaceae</taxon>
        <taxon>BOP clade</taxon>
        <taxon>Pooideae</taxon>
        <taxon>Triticodae</taxon>
        <taxon>Triticeae</taxon>
        <taxon>Triticinae</taxon>
        <taxon>Aegilops</taxon>
    </lineage>
</organism>
<dbReference type="Proteomes" id="UP000015105">
    <property type="component" value="Chromosome 7D"/>
</dbReference>
<proteinExistence type="predicted"/>
<reference evidence="1" key="5">
    <citation type="journal article" date="2021" name="G3 (Bethesda)">
        <title>Aegilops tauschii genome assembly Aet v5.0 features greater sequence contiguity and improved annotation.</title>
        <authorList>
            <person name="Wang L."/>
            <person name="Zhu T."/>
            <person name="Rodriguez J.C."/>
            <person name="Deal K.R."/>
            <person name="Dubcovsky J."/>
            <person name="McGuire P.E."/>
            <person name="Lux T."/>
            <person name="Spannagl M."/>
            <person name="Mayer K.F.X."/>
            <person name="Baldrich P."/>
            <person name="Meyers B.C."/>
            <person name="Huo N."/>
            <person name="Gu Y.Q."/>
            <person name="Zhou H."/>
            <person name="Devos K.M."/>
            <person name="Bennetzen J.L."/>
            <person name="Unver T."/>
            <person name="Budak H."/>
            <person name="Gulick P.J."/>
            <person name="Galiba G."/>
            <person name="Kalapos B."/>
            <person name="Nelson D.R."/>
            <person name="Li P."/>
            <person name="You F.M."/>
            <person name="Luo M.C."/>
            <person name="Dvorak J."/>
        </authorList>
    </citation>
    <scope>NUCLEOTIDE SEQUENCE [LARGE SCALE GENOMIC DNA]</scope>
    <source>
        <strain evidence="1">cv. AL8/78</strain>
    </source>
</reference>
<sequence length="131" mass="14374">TASSLITQLPSGLGILSSLPHYTHHHHHQQQRARRAPVAMEKCRSVPHEHATAAYYGCGGGYDYEDVSRGGAAVKSYSFNGPSAGEDPEAKRRRRVASYNVFASQARLKSSVRGSFKWLKSKLSDVRYGGI</sequence>
<dbReference type="STRING" id="200361.A0A453SU23"/>
<dbReference type="InterPro" id="IPR021899">
    <property type="entry name" value="DUF3511"/>
</dbReference>
<dbReference type="EnsemblPlants" id="AET7Gv21074700.1">
    <property type="protein sequence ID" value="AET7Gv21074700.1"/>
    <property type="gene ID" value="AET7Gv21074700"/>
</dbReference>
<protein>
    <submittedName>
        <fullName evidence="1">Uncharacterized protein</fullName>
    </submittedName>
</protein>